<dbReference type="PANTHER" id="PTHR33119:SF1">
    <property type="entry name" value="FE2OG DIOXYGENASE DOMAIN-CONTAINING PROTEIN"/>
    <property type="match status" value="1"/>
</dbReference>
<evidence type="ECO:0000259" key="2">
    <source>
        <dbReference type="Pfam" id="PF14033"/>
    </source>
</evidence>
<keyword evidence="4" id="KW-1185">Reference proteome</keyword>
<dbReference type="OrthoDB" id="415532at2759"/>
<name>A0A135SP44_9PEZI</name>
<dbReference type="InterPro" id="IPR025340">
    <property type="entry name" value="DUF4246"/>
</dbReference>
<comment type="caution">
    <text evidence="3">The sequence shown here is derived from an EMBL/GenBank/DDBJ whole genome shotgun (WGS) entry which is preliminary data.</text>
</comment>
<protein>
    <recommendedName>
        <fullName evidence="2">DUF4246 domain-containing protein</fullName>
    </recommendedName>
</protein>
<feature type="region of interest" description="Disordered" evidence="1">
    <location>
        <begin position="378"/>
        <end position="413"/>
    </location>
</feature>
<dbReference type="Proteomes" id="UP000070054">
    <property type="component" value="Unassembled WGS sequence"/>
</dbReference>
<dbReference type="Pfam" id="PF14033">
    <property type="entry name" value="DUF4246"/>
    <property type="match status" value="1"/>
</dbReference>
<reference evidence="3 4" key="1">
    <citation type="submission" date="2014-02" db="EMBL/GenBank/DDBJ databases">
        <title>The genome sequence of Colletotrichum nymphaeae SA-01.</title>
        <authorList>
            <person name="Baroncelli R."/>
            <person name="Thon M.R."/>
        </authorList>
    </citation>
    <scope>NUCLEOTIDE SEQUENCE [LARGE SCALE GENOMIC DNA]</scope>
    <source>
        <strain evidence="3 4">SA-01</strain>
    </source>
</reference>
<sequence>MQDFRGSYYFTDCATTASHQASSLQHDPSFHKPVCAMATQAFSSPVPLTSDEEEFMKHEHERVKLTDNQQEAFDNWAGPKDPDVSDAKYWVEKNTELDFNAFSFKCLNLLIKQAWWLKVKDAGIASKWKSEALTIDWASYIENAHFTPSMADACISELRKKAEVYEQTGLMPVYDYCTAVIKSDSILTPEFAKSIQDAIKPLEDVPSDCKDWHPNSNDQVLDLVHPSLWPLVYGSSKVLHDRTIGVDDALDYCGMGTTIRQPTKAEATLSSTTSWRNTSRNKVLSREFQWLPCDVNLDRMTGKARIASYINNLHPVEQAHLYPIIEQLIEKSLPAWDLIYNWEGKFAIQRLVTSNVQKPMCPCPDICGRRRACRPQARPLAEGEVPRNRKDPERNARDKAWFRETHGPALPDADPEAKDYVKFAASDIRSSGFFGCKDRCQVIVKLANIHLTPENPEYKGGSWHTEGLLNEHIVSTALYYYDCENITECTLNFRTCANREDLDDSDSRTSLDYEQYDWWSIKQAFAIEPRGHTIQNVGSVQTKGGRALFFPNLLQHRVSPFKLADPSKPGHRKIAALFLVDPAIPIISTSNVPPQQKHWWPAEPKTGPLPAPASDDQGLIQWETAQKEWVDSEDAWLKARESWEQSLSRDRWPIGMEQAKELRKELMAERTWMKEKEADWLKTEWNFCEH</sequence>
<gene>
    <name evidence="3" type="ORF">CNYM01_08349</name>
</gene>
<dbReference type="EMBL" id="JEMN01001432">
    <property type="protein sequence ID" value="KXH37625.1"/>
    <property type="molecule type" value="Genomic_DNA"/>
</dbReference>
<proteinExistence type="predicted"/>
<feature type="compositionally biased region" description="Basic and acidic residues" evidence="1">
    <location>
        <begin position="384"/>
        <end position="406"/>
    </location>
</feature>
<evidence type="ECO:0000256" key="1">
    <source>
        <dbReference type="SAM" id="MobiDB-lite"/>
    </source>
</evidence>
<dbReference type="AlphaFoldDB" id="A0A135SP44"/>
<accession>A0A135SP44</accession>
<organism evidence="3 4">
    <name type="scientific">Colletotrichum nymphaeae SA-01</name>
    <dbReference type="NCBI Taxonomy" id="1460502"/>
    <lineage>
        <taxon>Eukaryota</taxon>
        <taxon>Fungi</taxon>
        <taxon>Dikarya</taxon>
        <taxon>Ascomycota</taxon>
        <taxon>Pezizomycotina</taxon>
        <taxon>Sordariomycetes</taxon>
        <taxon>Hypocreomycetidae</taxon>
        <taxon>Glomerellales</taxon>
        <taxon>Glomerellaceae</taxon>
        <taxon>Colletotrichum</taxon>
        <taxon>Colletotrichum acutatum species complex</taxon>
    </lineage>
</organism>
<dbReference type="PANTHER" id="PTHR33119">
    <property type="entry name" value="IFI3P"/>
    <property type="match status" value="1"/>
</dbReference>
<dbReference type="InterPro" id="IPR049192">
    <property type="entry name" value="DUF4246_C"/>
</dbReference>
<evidence type="ECO:0000313" key="4">
    <source>
        <dbReference type="Proteomes" id="UP000070054"/>
    </source>
</evidence>
<evidence type="ECO:0000313" key="3">
    <source>
        <dbReference type="EMBL" id="KXH37625.1"/>
    </source>
</evidence>
<feature type="domain" description="DUF4246" evidence="2">
    <location>
        <begin position="149"/>
        <end position="602"/>
    </location>
</feature>